<dbReference type="EMBL" id="MU971352">
    <property type="protein sequence ID" value="KAK9238756.1"/>
    <property type="molecule type" value="Genomic_DNA"/>
</dbReference>
<evidence type="ECO:0000313" key="2">
    <source>
        <dbReference type="Proteomes" id="UP001433508"/>
    </source>
</evidence>
<comment type="caution">
    <text evidence="1">The sequence shown here is derived from an EMBL/GenBank/DDBJ whole genome shotgun (WGS) entry which is preliminary data.</text>
</comment>
<reference evidence="2" key="1">
    <citation type="journal article" date="2024" name="Front. Bioeng. Biotechnol.">
        <title>Genome-scale model development and genomic sequencing of the oleaginous clade Lipomyces.</title>
        <authorList>
            <person name="Czajka J.J."/>
            <person name="Han Y."/>
            <person name="Kim J."/>
            <person name="Mondo S.J."/>
            <person name="Hofstad B.A."/>
            <person name="Robles A."/>
            <person name="Haridas S."/>
            <person name="Riley R."/>
            <person name="LaButti K."/>
            <person name="Pangilinan J."/>
            <person name="Andreopoulos W."/>
            <person name="Lipzen A."/>
            <person name="Yan J."/>
            <person name="Wang M."/>
            <person name="Ng V."/>
            <person name="Grigoriev I.V."/>
            <person name="Spatafora J.W."/>
            <person name="Magnuson J.K."/>
            <person name="Baker S.E."/>
            <person name="Pomraning K.R."/>
        </authorList>
    </citation>
    <scope>NUCLEOTIDE SEQUENCE [LARGE SCALE GENOMIC DNA]</scope>
    <source>
        <strain evidence="2">CBS 7786</strain>
    </source>
</reference>
<gene>
    <name evidence="1" type="ORF">V1525DRAFT_79787</name>
</gene>
<keyword evidence="2" id="KW-1185">Reference proteome</keyword>
<dbReference type="Proteomes" id="UP001433508">
    <property type="component" value="Unassembled WGS sequence"/>
</dbReference>
<evidence type="ECO:0000313" key="1">
    <source>
        <dbReference type="EMBL" id="KAK9238756.1"/>
    </source>
</evidence>
<sequence>MRFNRAASVTAFASVLGFTSAQGTLPASMVPNVGGGVFQNNDSSISNYTFEYTEPFDPSVYGGYYNWAVSNDTVVIYNVTASGDPGLNADIGNVNTKYPFFVINEATPKKATPSGASKFTKMLHIMFENEAFNWTMGDPYWKLLATRGKLLTNSHAITHPSLPNYATIIAGDFFGVENEDWYNYNATTIYDLLDFAGVDYATYAEWYTPLATARGLNDCNNYPFPGPLDGTNLRWSSPVYRRLDVPALLFTTYTSNYTRCSKIFNATAQFDSDVFSHNLPPYSFYVPDMLHNAHDPEADSDYAHQSTTGGIWLNAFLDLYLPALTAQGTLVVVTWDEATWQDNSDTIPNNNNQVATLLFGAGITPNTTDNTYITHYGVLRGAITKFALGSLGRNDTNATNGDLTMLVS</sequence>
<accession>A0ACC3T492</accession>
<name>A0ACC3T492_LIPKO</name>
<proteinExistence type="predicted"/>
<organism evidence="1 2">
    <name type="scientific">Lipomyces kononenkoae</name>
    <name type="common">Yeast</name>
    <dbReference type="NCBI Taxonomy" id="34357"/>
    <lineage>
        <taxon>Eukaryota</taxon>
        <taxon>Fungi</taxon>
        <taxon>Dikarya</taxon>
        <taxon>Ascomycota</taxon>
        <taxon>Saccharomycotina</taxon>
        <taxon>Lipomycetes</taxon>
        <taxon>Lipomycetales</taxon>
        <taxon>Lipomycetaceae</taxon>
        <taxon>Lipomyces</taxon>
    </lineage>
</organism>
<protein>
    <submittedName>
        <fullName evidence="1">Uncharacterized protein</fullName>
    </submittedName>
</protein>